<dbReference type="Proteomes" id="UP000010846">
    <property type="component" value="Chromosome"/>
</dbReference>
<dbReference type="STRING" id="797302.Halru_0700"/>
<protein>
    <submittedName>
        <fullName evidence="1">Uncharacterized protein</fullName>
    </submittedName>
</protein>
<reference evidence="1" key="1">
    <citation type="submission" date="2011-09" db="EMBL/GenBank/DDBJ databases">
        <title>Complete sequence of Halovivax ruber XH-70.</title>
        <authorList>
            <consortium name="US DOE Joint Genome Institute"/>
            <person name="Lucas S."/>
            <person name="Han J."/>
            <person name="Lapidus A."/>
            <person name="Cheng J.-F."/>
            <person name="Goodwin L."/>
            <person name="Pitluck S."/>
            <person name="Peters L."/>
            <person name="Mikhailova N."/>
            <person name="Davenport K."/>
            <person name="Detter J.C."/>
            <person name="Han C."/>
            <person name="Tapia R."/>
            <person name="Land M."/>
            <person name="Hauser L."/>
            <person name="Kyrpides N."/>
            <person name="Ivanova N."/>
            <person name="Pagani I."/>
            <person name="Sproer C."/>
            <person name="Anderson I."/>
            <person name="Woyke T."/>
        </authorList>
    </citation>
    <scope>NUCLEOTIDE SEQUENCE</scope>
    <source>
        <strain evidence="1">XH-70</strain>
    </source>
</reference>
<dbReference type="RefSeq" id="WP_015300005.1">
    <property type="nucleotide sequence ID" value="NC_019964.1"/>
</dbReference>
<dbReference type="EMBL" id="CP003050">
    <property type="protein sequence ID" value="AGB15327.1"/>
    <property type="molecule type" value="Genomic_DNA"/>
</dbReference>
<proteinExistence type="predicted"/>
<dbReference type="HOGENOM" id="CLU_3163030_0_0_2"/>
<evidence type="ECO:0000313" key="2">
    <source>
        <dbReference type="Proteomes" id="UP000010846"/>
    </source>
</evidence>
<sequence>MDDSGRTILDAAYRALCERGDADLPIQRIAGGVDASLVGEDAAEVCA</sequence>
<name>L0IBM6_HALRX</name>
<organism evidence="1 2">
    <name type="scientific">Halovivax ruber (strain DSM 18193 / JCM 13892 / XH-70)</name>
    <dbReference type="NCBI Taxonomy" id="797302"/>
    <lineage>
        <taxon>Archaea</taxon>
        <taxon>Methanobacteriati</taxon>
        <taxon>Methanobacteriota</taxon>
        <taxon>Stenosarchaea group</taxon>
        <taxon>Halobacteria</taxon>
        <taxon>Halobacteriales</taxon>
        <taxon>Natrialbaceae</taxon>
        <taxon>Halovivax</taxon>
    </lineage>
</organism>
<evidence type="ECO:0000313" key="1">
    <source>
        <dbReference type="EMBL" id="AGB15327.1"/>
    </source>
</evidence>
<keyword evidence="2" id="KW-1185">Reference proteome</keyword>
<dbReference type="eggNOG" id="arCOG02646">
    <property type="taxonomic scope" value="Archaea"/>
</dbReference>
<dbReference type="AlphaFoldDB" id="L0IBM6"/>
<dbReference type="GeneID" id="65303266"/>
<dbReference type="KEGG" id="hru:Halru_0700"/>
<gene>
    <name evidence="1" type="ordered locus">Halru_0700</name>
</gene>
<accession>L0IBM6</accession>